<dbReference type="PANTHER" id="PTHR30504:SF3">
    <property type="entry name" value="GLUCANS BIOSYNTHESIS PROTEIN D"/>
    <property type="match status" value="1"/>
</dbReference>
<evidence type="ECO:0000313" key="8">
    <source>
        <dbReference type="Proteomes" id="UP000198615"/>
    </source>
</evidence>
<dbReference type="UniPathway" id="UPA00637"/>
<dbReference type="EMBL" id="FNBW01000015">
    <property type="protein sequence ID" value="SDG34180.1"/>
    <property type="molecule type" value="Genomic_DNA"/>
</dbReference>
<evidence type="ECO:0000256" key="4">
    <source>
        <dbReference type="ARBA" id="ARBA00022729"/>
    </source>
</evidence>
<evidence type="ECO:0000256" key="1">
    <source>
        <dbReference type="ARBA" id="ARBA00004418"/>
    </source>
</evidence>
<comment type="caution">
    <text evidence="7">The sequence shown here is derived from an EMBL/GenBank/DDBJ whole genome shotgun (WGS) entry which is preliminary data.</text>
</comment>
<keyword evidence="5" id="KW-0574">Periplasm</keyword>
<keyword evidence="8" id="KW-1185">Reference proteome</keyword>
<dbReference type="PIRSF" id="PIRSF006281">
    <property type="entry name" value="MdoG"/>
    <property type="match status" value="1"/>
</dbReference>
<dbReference type="FunFam" id="2.70.98.10:FF:000001">
    <property type="entry name" value="Glucans biosynthesis protein G"/>
    <property type="match status" value="1"/>
</dbReference>
<dbReference type="GO" id="GO:0003824">
    <property type="term" value="F:catalytic activity"/>
    <property type="evidence" value="ECO:0007669"/>
    <property type="project" value="InterPro"/>
</dbReference>
<evidence type="ECO:0000313" key="7">
    <source>
        <dbReference type="EMBL" id="SDG34180.1"/>
    </source>
</evidence>
<keyword evidence="4" id="KW-0732">Signal</keyword>
<dbReference type="OrthoDB" id="9777817at2"/>
<dbReference type="InterPro" id="IPR014438">
    <property type="entry name" value="Glucan_biosyn_MdoG/MdoD"/>
</dbReference>
<dbReference type="PANTHER" id="PTHR30504">
    <property type="entry name" value="GLUCANS BIOSYNTHESIS PROTEIN"/>
    <property type="match status" value="1"/>
</dbReference>
<sequence length="521" mass="58094">MKIDRRHLLALGASSLAVTFPMAGVWAQEGGLRERMGQVGSFEDLQALAQEVAKTPFEAPQRVPSRFTDLNHDQYMSIRLAEGGKVWSSTDLPFRMAPFHAGWLFPHPIALYQIGSDGTQPVAFDPNRFAYPQEIPAPDQGETERLGHAGFRLFDRFDFERDIAAFLGASYFRAVGKEMQYGLSARGLALNTAQFGEEEFPIFRAFWFHRPGPESNAIIVLALLDSASTAGAYRFVIESGRSTVMDVTASIYPRTELDGIGLAPITSMYLHGENDYSKRDDFRPEVHDSDGLVMRTGAGEWIWRPLRNPSAPRISTFSDTAPRGFGLQQRDRSFAHYLDDGVYYDRRPNLWIEPSGDWGKGRVELVELPANDETVDNVVVYWRPESTPQPDQPVTVGYRMTWGTEMPDRLPAPGRVMATWTGIGGIPGEERDPKVRKFVVDFTGGDLARLGEGDAVEAVVSGSAGAVRRVACRPIEELGGWRMNFDLDPEGADSVDLRAFLRYRGGALTETWIYTWNPKDG</sequence>
<dbReference type="GO" id="GO:0051274">
    <property type="term" value="P:beta-glucan biosynthetic process"/>
    <property type="evidence" value="ECO:0007669"/>
    <property type="project" value="TreeGrafter"/>
</dbReference>
<reference evidence="7 8" key="1">
    <citation type="submission" date="2016-10" db="EMBL/GenBank/DDBJ databases">
        <authorList>
            <person name="Varghese N."/>
            <person name="Submissions S."/>
        </authorList>
    </citation>
    <scope>NUCLEOTIDE SEQUENCE [LARGE SCALE GENOMIC DNA]</scope>
    <source>
        <strain evidence="7 8">DSM 18839</strain>
    </source>
</reference>
<dbReference type="GO" id="GO:0030246">
    <property type="term" value="F:carbohydrate binding"/>
    <property type="evidence" value="ECO:0007669"/>
    <property type="project" value="InterPro"/>
</dbReference>
<proteinExistence type="inferred from homology"/>
<evidence type="ECO:0000256" key="3">
    <source>
        <dbReference type="ARBA" id="ARBA00009284"/>
    </source>
</evidence>
<dbReference type="Proteomes" id="UP000198615">
    <property type="component" value="Unassembled WGS sequence"/>
</dbReference>
<dbReference type="Gene3D" id="2.60.40.10">
    <property type="entry name" value="Immunoglobulins"/>
    <property type="match status" value="1"/>
</dbReference>
<name>A0A8G2BL44_9PROT</name>
<evidence type="ECO:0000256" key="2">
    <source>
        <dbReference type="ARBA" id="ARBA00005001"/>
    </source>
</evidence>
<feature type="domain" description="Glucan biosynthesis periplasmic MdoG C-terminal" evidence="6">
    <location>
        <begin position="41"/>
        <end position="516"/>
    </location>
</feature>
<comment type="pathway">
    <text evidence="2">Glycan metabolism; osmoregulated periplasmic glucan (OPG) biosynthesis.</text>
</comment>
<dbReference type="Gene3D" id="2.70.98.10">
    <property type="match status" value="1"/>
</dbReference>
<dbReference type="InterPro" id="IPR007444">
    <property type="entry name" value="Glucan_biosyn_MdoG_C"/>
</dbReference>
<dbReference type="RefSeq" id="WP_093153291.1">
    <property type="nucleotide sequence ID" value="NZ_FNBW01000015.1"/>
</dbReference>
<dbReference type="SUPFAM" id="SSF81296">
    <property type="entry name" value="E set domains"/>
    <property type="match status" value="1"/>
</dbReference>
<dbReference type="InterPro" id="IPR014718">
    <property type="entry name" value="GH-type_carb-bd"/>
</dbReference>
<protein>
    <submittedName>
        <fullName evidence="7">Glucans biosynthesis protein</fullName>
    </submittedName>
</protein>
<accession>A0A8G2BL44</accession>
<evidence type="ECO:0000256" key="5">
    <source>
        <dbReference type="ARBA" id="ARBA00022764"/>
    </source>
</evidence>
<dbReference type="InterPro" id="IPR014756">
    <property type="entry name" value="Ig_E-set"/>
</dbReference>
<comment type="subcellular location">
    <subcellularLocation>
        <location evidence="1">Periplasm</location>
    </subcellularLocation>
</comment>
<comment type="similarity">
    <text evidence="3">Belongs to the OpgD/OpgG family.</text>
</comment>
<dbReference type="InterPro" id="IPR013783">
    <property type="entry name" value="Ig-like_fold"/>
</dbReference>
<dbReference type="InterPro" id="IPR011013">
    <property type="entry name" value="Gal_mutarotase_sf_dom"/>
</dbReference>
<gene>
    <name evidence="7" type="ORF">SAMN05660686_04078</name>
</gene>
<dbReference type="Pfam" id="PF04349">
    <property type="entry name" value="MdoG"/>
    <property type="match status" value="1"/>
</dbReference>
<dbReference type="SUPFAM" id="SSF74650">
    <property type="entry name" value="Galactose mutarotase-like"/>
    <property type="match status" value="1"/>
</dbReference>
<dbReference type="GO" id="GO:0030288">
    <property type="term" value="C:outer membrane-bounded periplasmic space"/>
    <property type="evidence" value="ECO:0007669"/>
    <property type="project" value="TreeGrafter"/>
</dbReference>
<evidence type="ECO:0000259" key="6">
    <source>
        <dbReference type="Pfam" id="PF04349"/>
    </source>
</evidence>
<organism evidence="7 8">
    <name type="scientific">Thalassobaculum litoreum DSM 18839</name>
    <dbReference type="NCBI Taxonomy" id="1123362"/>
    <lineage>
        <taxon>Bacteria</taxon>
        <taxon>Pseudomonadati</taxon>
        <taxon>Pseudomonadota</taxon>
        <taxon>Alphaproteobacteria</taxon>
        <taxon>Rhodospirillales</taxon>
        <taxon>Thalassobaculaceae</taxon>
        <taxon>Thalassobaculum</taxon>
    </lineage>
</organism>
<dbReference type="AlphaFoldDB" id="A0A8G2BL44"/>